<reference evidence="2" key="1">
    <citation type="journal article" date="2014" name="Front. Microbiol.">
        <title>High frequency of phylogenetically diverse reductive dehalogenase-homologous genes in deep subseafloor sedimentary metagenomes.</title>
        <authorList>
            <person name="Kawai M."/>
            <person name="Futagami T."/>
            <person name="Toyoda A."/>
            <person name="Takaki Y."/>
            <person name="Nishi S."/>
            <person name="Hori S."/>
            <person name="Arai W."/>
            <person name="Tsubouchi T."/>
            <person name="Morono Y."/>
            <person name="Uchiyama I."/>
            <person name="Ito T."/>
            <person name="Fujiyama A."/>
            <person name="Inagaki F."/>
            <person name="Takami H."/>
        </authorList>
    </citation>
    <scope>NUCLEOTIDE SEQUENCE</scope>
    <source>
        <strain evidence="2">Expedition CK06-06</strain>
    </source>
</reference>
<sequence>MLPTKINWEPNRKELRSFGIISLIASALIAILLYVLKGLGIQWATIIFVAGFVVFLTSFICRKVTRVIYLGLILVTLPIGLVVSFTLMAIFYFLLLTPVGLFFRLLGRDPLHRKYDSNADTYWITRRGPDSPDRYFHQF</sequence>
<feature type="transmembrane region" description="Helical" evidence="1">
    <location>
        <begin position="67"/>
        <end position="83"/>
    </location>
</feature>
<proteinExistence type="predicted"/>
<keyword evidence="1" id="KW-0472">Membrane</keyword>
<dbReference type="InterPro" id="IPR045781">
    <property type="entry name" value="SxtJ"/>
</dbReference>
<organism evidence="2">
    <name type="scientific">marine sediment metagenome</name>
    <dbReference type="NCBI Taxonomy" id="412755"/>
    <lineage>
        <taxon>unclassified sequences</taxon>
        <taxon>metagenomes</taxon>
        <taxon>ecological metagenomes</taxon>
    </lineage>
</organism>
<feature type="transmembrane region" description="Helical" evidence="1">
    <location>
        <begin position="41"/>
        <end position="60"/>
    </location>
</feature>
<gene>
    <name evidence="2" type="ORF">S01H1_04266</name>
</gene>
<feature type="transmembrane region" description="Helical" evidence="1">
    <location>
        <begin position="89"/>
        <end position="107"/>
    </location>
</feature>
<keyword evidence="1" id="KW-1133">Transmembrane helix</keyword>
<evidence type="ECO:0000256" key="1">
    <source>
        <dbReference type="SAM" id="Phobius"/>
    </source>
</evidence>
<accession>X0T5T9</accession>
<evidence type="ECO:0000313" key="2">
    <source>
        <dbReference type="EMBL" id="GAF83522.1"/>
    </source>
</evidence>
<dbReference type="AlphaFoldDB" id="X0T5T9"/>
<keyword evidence="1" id="KW-0812">Transmembrane</keyword>
<feature type="transmembrane region" description="Helical" evidence="1">
    <location>
        <begin position="15"/>
        <end position="35"/>
    </location>
</feature>
<dbReference type="Pfam" id="PF19588">
    <property type="entry name" value="SxtJ"/>
    <property type="match status" value="1"/>
</dbReference>
<dbReference type="EMBL" id="BARS01002263">
    <property type="protein sequence ID" value="GAF83522.1"/>
    <property type="molecule type" value="Genomic_DNA"/>
</dbReference>
<name>X0T5T9_9ZZZZ</name>
<comment type="caution">
    <text evidence="2">The sequence shown here is derived from an EMBL/GenBank/DDBJ whole genome shotgun (WGS) entry which is preliminary data.</text>
</comment>
<protein>
    <submittedName>
        <fullName evidence="2">Uncharacterized protein</fullName>
    </submittedName>
</protein>